<dbReference type="AlphaFoldDB" id="A0A381DI58"/>
<dbReference type="OrthoDB" id="5347695at2"/>
<gene>
    <name evidence="2" type="ORF">NCTC12475_00584</name>
</gene>
<organism evidence="2 3">
    <name type="scientific">Campylobacter sputorum subsp. sputorum</name>
    <dbReference type="NCBI Taxonomy" id="32024"/>
    <lineage>
        <taxon>Bacteria</taxon>
        <taxon>Pseudomonadati</taxon>
        <taxon>Campylobacterota</taxon>
        <taxon>Epsilonproteobacteria</taxon>
        <taxon>Campylobacterales</taxon>
        <taxon>Campylobacteraceae</taxon>
        <taxon>Campylobacter</taxon>
    </lineage>
</organism>
<dbReference type="Proteomes" id="UP000254920">
    <property type="component" value="Unassembled WGS sequence"/>
</dbReference>
<keyword evidence="3" id="KW-1185">Reference proteome</keyword>
<feature type="region of interest" description="Disordered" evidence="1">
    <location>
        <begin position="1"/>
        <end position="76"/>
    </location>
</feature>
<feature type="compositionally biased region" description="Acidic residues" evidence="1">
    <location>
        <begin position="18"/>
        <end position="40"/>
    </location>
</feature>
<reference evidence="2 3" key="1">
    <citation type="submission" date="2018-06" db="EMBL/GenBank/DDBJ databases">
        <authorList>
            <consortium name="Pathogen Informatics"/>
            <person name="Doyle S."/>
        </authorList>
    </citation>
    <scope>NUCLEOTIDE SEQUENCE [LARGE SCALE GENOMIC DNA]</scope>
    <source>
        <strain evidence="2 3">NCTC12475</strain>
    </source>
</reference>
<evidence type="ECO:0000313" key="2">
    <source>
        <dbReference type="EMBL" id="SUX10394.1"/>
    </source>
</evidence>
<sequence length="246" mass="27782">MTQEELDALMSGGLDDVSLMDEETKDDIGDNIDEENIVDENEQKDSKNDDGLNSEEAKNYKISSTSAWPPPPPTEDHKMVKQLDDVTKDSEVKATEMFDKLETITNFCADAENSGNSIIEGLDYNIELFTTLCEKFPNVETFKEALEKNNNLKADTESAISNLQMGQDEIMMIMDMMQYQDIHRQKIERVINVMRALSKYMSSLFEGSIDDEKRVGSAIHIQGDTETENVVSNEDIEALIESLTKK</sequence>
<dbReference type="RefSeq" id="WP_089182806.1">
    <property type="nucleotide sequence ID" value="NZ_CP043427.1"/>
</dbReference>
<protein>
    <submittedName>
        <fullName evidence="2">Chemotaxis protein</fullName>
    </submittedName>
</protein>
<proteinExistence type="predicted"/>
<evidence type="ECO:0000313" key="3">
    <source>
        <dbReference type="Proteomes" id="UP000254920"/>
    </source>
</evidence>
<evidence type="ECO:0000256" key="1">
    <source>
        <dbReference type="SAM" id="MobiDB-lite"/>
    </source>
</evidence>
<name>A0A381DI58_9BACT</name>
<dbReference type="SUPFAM" id="SSF75708">
    <property type="entry name" value="Chemotaxis phosphatase CheZ"/>
    <property type="match status" value="1"/>
</dbReference>
<dbReference type="Gene3D" id="1.10.287.500">
    <property type="entry name" value="Helix hairpin bin"/>
    <property type="match status" value="1"/>
</dbReference>
<dbReference type="EMBL" id="UFVD01000001">
    <property type="protein sequence ID" value="SUX10394.1"/>
    <property type="molecule type" value="Genomic_DNA"/>
</dbReference>
<accession>A0A381DI58</accession>
<dbReference type="STRING" id="32024.GCA_000788295_00713"/>
<dbReference type="GeneID" id="93091023"/>
<feature type="compositionally biased region" description="Basic and acidic residues" evidence="1">
    <location>
        <begin position="41"/>
        <end position="59"/>
    </location>
</feature>